<dbReference type="SUPFAM" id="SSF158837">
    <property type="entry name" value="AGR C 984p-like"/>
    <property type="match status" value="5"/>
</dbReference>
<dbReference type="Gene3D" id="1.10.3700.10">
    <property type="entry name" value="AGR C 984p-like"/>
    <property type="match status" value="4"/>
</dbReference>
<organism evidence="1 2">
    <name type="scientific">Rhizobium wuzhouense</name>
    <dbReference type="NCBI Taxonomy" id="1986026"/>
    <lineage>
        <taxon>Bacteria</taxon>
        <taxon>Pseudomonadati</taxon>
        <taxon>Pseudomonadota</taxon>
        <taxon>Alphaproteobacteria</taxon>
        <taxon>Hyphomicrobiales</taxon>
        <taxon>Rhizobiaceae</taxon>
        <taxon>Rhizobium/Agrobacterium group</taxon>
        <taxon>Rhizobium</taxon>
    </lineage>
</organism>
<name>A0ABX5NY86_9HYPH</name>
<sequence>MVSTYLSYNLVTRDLKGSLDRVAADSTVTRQTQHFKDNIGKVKTVDEFLDDYQLYSYAMKAHGLEEMTYAKAFMKKVLESDLNDEKSFANKLSDDRYRNFAAAFQFTAPKADGQTDAQQTKLLARYDQALAAESDKLETETKYYEKQIDTISSAQGLMGNSRLLNYALSAYGIDGPYYSKEHILKVLTSDVSDPDSYVNQLVANKGKDAAGFLRMASAFNFNADGSLSAATAQTAAQKENTVALYIDEEQTYVSNYYLEREKAYYTSKIASVTSVADITSDSRLFNYVKTAFQLEGTVTSTVFKNIVTSDLSVDGNFASTGGDAWVAVAQKFNFDTNGDVKAGQPAQGSTQLASTNAGFATFYDDVDQTKKNALTSAYKSGMAKVTKVDELLNNASMKLLLQRAFGIEAGEFSNADLRKALTSDFTDPASFANKSRDERLIAMSKLFNFDSKGNVDDPLQAHSAFAATLISKEYIVNKARFLEGNQLKAAKEAAGKEAAYYQDKIQGVETVQDLLADRRIIDVVLGAYGFDPKKVTDDFLKKAFASDLSDRKSFVNQQADKKWAELVGSFNFDGDGKLTRKTLGTVQQRGETLETINLFMRQTLEENEGQSSEAVRLALYFQRTAPTITSAYDIVADTALAEVFRTTFGFSEDFTKMKVESQAKVIKSKLDLADLQDPKKLQRLIERYTAMYDSANAKIDSPAVSILSGGNGTISGDLLLSIAQLKA</sequence>
<comment type="caution">
    <text evidence="1">The sequence shown here is derived from an EMBL/GenBank/DDBJ whole genome shotgun (WGS) entry which is preliminary data.</text>
</comment>
<accession>A0ABX5NY86</accession>
<dbReference type="Pfam" id="PF06748">
    <property type="entry name" value="DUF1217"/>
    <property type="match status" value="3"/>
</dbReference>
<dbReference type="RefSeq" id="WP_110789686.1">
    <property type="nucleotide sequence ID" value="NZ_QJRY01000001.1"/>
</dbReference>
<protein>
    <submittedName>
        <fullName evidence="1">Flagellar protein</fullName>
    </submittedName>
</protein>
<dbReference type="InterPro" id="IPR023157">
    <property type="entry name" value="AGR-C-984p-like_sf"/>
</dbReference>
<dbReference type="InterPro" id="IPR010626">
    <property type="entry name" value="DUF1217"/>
</dbReference>
<evidence type="ECO:0000313" key="1">
    <source>
        <dbReference type="EMBL" id="PYB77253.1"/>
    </source>
</evidence>
<proteinExistence type="predicted"/>
<keyword evidence="1" id="KW-0966">Cell projection</keyword>
<dbReference type="EMBL" id="QJRY01000001">
    <property type="protein sequence ID" value="PYB77253.1"/>
    <property type="molecule type" value="Genomic_DNA"/>
</dbReference>
<keyword evidence="1" id="KW-0969">Cilium</keyword>
<dbReference type="Proteomes" id="UP000247536">
    <property type="component" value="Unassembled WGS sequence"/>
</dbReference>
<evidence type="ECO:0000313" key="2">
    <source>
        <dbReference type="Proteomes" id="UP000247536"/>
    </source>
</evidence>
<gene>
    <name evidence="1" type="ORF">DMY87_02465</name>
</gene>
<keyword evidence="1" id="KW-0282">Flagellum</keyword>
<reference evidence="1 2" key="1">
    <citation type="submission" date="2018-06" db="EMBL/GenBank/DDBJ databases">
        <title>Rhizobium wuzhouense sp. nov., isolated from roots of Oryza officinalis.</title>
        <authorList>
            <person name="Yuan T."/>
        </authorList>
    </citation>
    <scope>NUCLEOTIDE SEQUENCE [LARGE SCALE GENOMIC DNA]</scope>
    <source>
        <strain evidence="1 2">W44</strain>
    </source>
</reference>
<keyword evidence="2" id="KW-1185">Reference proteome</keyword>